<feature type="chain" id="PRO_5047529105" evidence="1">
    <location>
        <begin position="19"/>
        <end position="131"/>
    </location>
</feature>
<keyword evidence="1" id="KW-0732">Signal</keyword>
<feature type="signal peptide" evidence="1">
    <location>
        <begin position="1"/>
        <end position="18"/>
    </location>
</feature>
<evidence type="ECO:0000313" key="2">
    <source>
        <dbReference type="EMBL" id="MCL6655948.1"/>
    </source>
</evidence>
<comment type="caution">
    <text evidence="2">The sequence shown here is derived from an EMBL/GenBank/DDBJ whole genome shotgun (WGS) entry which is preliminary data.</text>
</comment>
<gene>
    <name evidence="2" type="ORF">M8N44_01270</name>
</gene>
<evidence type="ECO:0000313" key="3">
    <source>
        <dbReference type="Proteomes" id="UP001202031"/>
    </source>
</evidence>
<organism evidence="2 3">
    <name type="scientific">Akkermansia massiliensis</name>
    <dbReference type="NCBI Taxonomy" id="2927224"/>
    <lineage>
        <taxon>Bacteria</taxon>
        <taxon>Pseudomonadati</taxon>
        <taxon>Verrucomicrobiota</taxon>
        <taxon>Verrucomicrobiia</taxon>
        <taxon>Verrucomicrobiales</taxon>
        <taxon>Akkermansiaceae</taxon>
        <taxon>Akkermansia</taxon>
    </lineage>
</organism>
<proteinExistence type="predicted"/>
<reference evidence="2 3" key="1">
    <citation type="submission" date="2022-03" db="EMBL/GenBank/DDBJ databases">
        <title>Taxonomic description of new species and reclassification of some bacterial strains.</title>
        <authorList>
            <person name="Ndongo S."/>
        </authorList>
    </citation>
    <scope>NUCLEOTIDE SEQUENCE [LARGE SCALE GENOMIC DNA]</scope>
    <source>
        <strain evidence="2 3">Marseille-P6666</strain>
    </source>
</reference>
<dbReference type="Proteomes" id="UP001202031">
    <property type="component" value="Unassembled WGS sequence"/>
</dbReference>
<dbReference type="EMBL" id="JAMGSI010000001">
    <property type="protein sequence ID" value="MCL6655948.1"/>
    <property type="molecule type" value="Genomic_DNA"/>
</dbReference>
<name>A0ABT0R4S2_9BACT</name>
<sequence>MKTKLLCIIFLSIPTVMAYEMRLSGPNICKQDTIYPYEAIMKRENDDKKKGNLKELKYEWFLPGFIPEKADEKTPIAKVRTPKVEAFSPDPKKWPKASAACNGKAIWSRRPVQEVKTSNRIDVTISPQQLR</sequence>
<evidence type="ECO:0000256" key="1">
    <source>
        <dbReference type="SAM" id="SignalP"/>
    </source>
</evidence>
<keyword evidence="3" id="KW-1185">Reference proteome</keyword>
<dbReference type="RefSeq" id="WP_146020139.1">
    <property type="nucleotide sequence ID" value="NZ_CP072027.1"/>
</dbReference>
<protein>
    <submittedName>
        <fullName evidence="2">Uncharacterized protein</fullName>
    </submittedName>
</protein>
<dbReference type="GeneID" id="84022469"/>
<accession>A0ABT0R4S2</accession>